<proteinExistence type="predicted"/>
<dbReference type="OMA" id="WIWERGV"/>
<dbReference type="HOGENOM" id="CLU_103881_0_0_1"/>
<dbReference type="AlphaFoldDB" id="A0A0B1P7T5"/>
<feature type="transmembrane region" description="Helical" evidence="1">
    <location>
        <begin position="83"/>
        <end position="105"/>
    </location>
</feature>
<evidence type="ECO:0000256" key="1">
    <source>
        <dbReference type="SAM" id="Phobius"/>
    </source>
</evidence>
<protein>
    <submittedName>
        <fullName evidence="2">Uncharacterized protein</fullName>
    </submittedName>
</protein>
<evidence type="ECO:0000313" key="2">
    <source>
        <dbReference type="EMBL" id="KHJ32724.1"/>
    </source>
</evidence>
<dbReference type="OrthoDB" id="3559694at2759"/>
<dbReference type="InterPro" id="IPR024316">
    <property type="entry name" value="APQ12"/>
</dbReference>
<keyword evidence="1" id="KW-0812">Transmembrane</keyword>
<sequence>MDLIEECITQALQLYITAKPYLNSFQNSLLTLQNQIEPLLVPHLNTLTQWAYTLPSIMTVCLFVLSLFIILQIFNFIRRIIAFWLRLAMKISVWALIMIIVSLVWQRGLERSLGELGDWGREIVNVYWREYERWEGYGSQRLQGANYGPRFSNTKVKHGWR</sequence>
<organism evidence="2 3">
    <name type="scientific">Uncinula necator</name>
    <name type="common">Grape powdery mildew</name>
    <dbReference type="NCBI Taxonomy" id="52586"/>
    <lineage>
        <taxon>Eukaryota</taxon>
        <taxon>Fungi</taxon>
        <taxon>Dikarya</taxon>
        <taxon>Ascomycota</taxon>
        <taxon>Pezizomycotina</taxon>
        <taxon>Leotiomycetes</taxon>
        <taxon>Erysiphales</taxon>
        <taxon>Erysiphaceae</taxon>
        <taxon>Erysiphe</taxon>
    </lineage>
</organism>
<keyword evidence="1" id="KW-0472">Membrane</keyword>
<evidence type="ECO:0000313" key="3">
    <source>
        <dbReference type="Proteomes" id="UP000030854"/>
    </source>
</evidence>
<keyword evidence="1" id="KW-1133">Transmembrane helix</keyword>
<reference evidence="2 3" key="1">
    <citation type="journal article" date="2014" name="BMC Genomics">
        <title>Adaptive genomic structural variation in the grape powdery mildew pathogen, Erysiphe necator.</title>
        <authorList>
            <person name="Jones L."/>
            <person name="Riaz S."/>
            <person name="Morales-Cruz A."/>
            <person name="Amrine K.C."/>
            <person name="McGuire B."/>
            <person name="Gubler W.D."/>
            <person name="Walker M.A."/>
            <person name="Cantu D."/>
        </authorList>
    </citation>
    <scope>NUCLEOTIDE SEQUENCE [LARGE SCALE GENOMIC DNA]</scope>
    <source>
        <strain evidence="3">c</strain>
    </source>
</reference>
<dbReference type="Proteomes" id="UP000030854">
    <property type="component" value="Unassembled WGS sequence"/>
</dbReference>
<dbReference type="EMBL" id="JNVN01001860">
    <property type="protein sequence ID" value="KHJ32724.1"/>
    <property type="molecule type" value="Genomic_DNA"/>
</dbReference>
<comment type="caution">
    <text evidence="2">The sequence shown here is derived from an EMBL/GenBank/DDBJ whole genome shotgun (WGS) entry which is preliminary data.</text>
</comment>
<name>A0A0B1P7T5_UNCNE</name>
<feature type="transmembrane region" description="Helical" evidence="1">
    <location>
        <begin position="50"/>
        <end position="71"/>
    </location>
</feature>
<keyword evidence="3" id="KW-1185">Reference proteome</keyword>
<gene>
    <name evidence="2" type="ORF">EV44_g0946</name>
</gene>
<accession>A0A0B1P7T5</accession>
<dbReference type="Pfam" id="PF12716">
    <property type="entry name" value="Apq12"/>
    <property type="match status" value="1"/>
</dbReference>